<comment type="caution">
    <text evidence="1">The sequence shown here is derived from an EMBL/GenBank/DDBJ whole genome shotgun (WGS) entry which is preliminary data.</text>
</comment>
<accession>A0A829YC03</accession>
<sequence length="117" mass="12729">MTLVSLLSLRAGIDCDASCAIDTSGALNAIAIAVAMERRAHEAGDGLFDDLSMIGIATREPTILRHVCYRICVTSMFDPHSSGEHDAAVVRDEQRRVLQRQCFVFVVAFDLQYIAGA</sequence>
<proteinExistence type="predicted"/>
<dbReference type="Proteomes" id="UP000445000">
    <property type="component" value="Unassembled WGS sequence"/>
</dbReference>
<gene>
    <name evidence="1" type="ORF">GCM10011487_21320</name>
</gene>
<evidence type="ECO:0000313" key="1">
    <source>
        <dbReference type="EMBL" id="GFE80132.1"/>
    </source>
</evidence>
<name>A0A829YC03_9GAMM</name>
<organism evidence="1 2">
    <name type="scientific">Steroidobacter agaridevorans</name>
    <dbReference type="NCBI Taxonomy" id="2695856"/>
    <lineage>
        <taxon>Bacteria</taxon>
        <taxon>Pseudomonadati</taxon>
        <taxon>Pseudomonadota</taxon>
        <taxon>Gammaproteobacteria</taxon>
        <taxon>Steroidobacterales</taxon>
        <taxon>Steroidobacteraceae</taxon>
        <taxon>Steroidobacter</taxon>
    </lineage>
</organism>
<evidence type="ECO:0000313" key="2">
    <source>
        <dbReference type="Proteomes" id="UP000445000"/>
    </source>
</evidence>
<reference evidence="2" key="1">
    <citation type="submission" date="2020-01" db="EMBL/GenBank/DDBJ databases">
        <title>'Steroidobacter agaridevorans' sp. nov., agar-degrading bacteria isolated from rhizosphere soils.</title>
        <authorList>
            <person name="Ikenaga M."/>
            <person name="Kataoka M."/>
            <person name="Murouchi A."/>
            <person name="Katsuragi S."/>
            <person name="Sakai M."/>
        </authorList>
    </citation>
    <scope>NUCLEOTIDE SEQUENCE [LARGE SCALE GENOMIC DNA]</scope>
    <source>
        <strain evidence="2">YU21-B</strain>
    </source>
</reference>
<dbReference type="AlphaFoldDB" id="A0A829YC03"/>
<dbReference type="EMBL" id="BLJN01000002">
    <property type="protein sequence ID" value="GFE80132.1"/>
    <property type="molecule type" value="Genomic_DNA"/>
</dbReference>
<protein>
    <submittedName>
        <fullName evidence="1">Uncharacterized protein</fullName>
    </submittedName>
</protein>
<keyword evidence="2" id="KW-1185">Reference proteome</keyword>